<feature type="domain" description="FAD-binding" evidence="6">
    <location>
        <begin position="2"/>
        <end position="168"/>
    </location>
</feature>
<evidence type="ECO:0000256" key="3">
    <source>
        <dbReference type="ARBA" id="ARBA00022827"/>
    </source>
</evidence>
<dbReference type="PANTHER" id="PTHR13789">
    <property type="entry name" value="MONOOXYGENASE"/>
    <property type="match status" value="1"/>
</dbReference>
<dbReference type="InterPro" id="IPR050493">
    <property type="entry name" value="FAD-dep_Monooxygenase_BioMet"/>
</dbReference>
<gene>
    <name evidence="7" type="ORF">Q9L58_005239</name>
</gene>
<dbReference type="Proteomes" id="UP001447188">
    <property type="component" value="Unassembled WGS sequence"/>
</dbReference>
<dbReference type="EMBL" id="JBBBZM010000062">
    <property type="protein sequence ID" value="KAL0635805.1"/>
    <property type="molecule type" value="Genomic_DNA"/>
</dbReference>
<comment type="similarity">
    <text evidence="1">Belongs to the paxM FAD-dependent monooxygenase family.</text>
</comment>
<dbReference type="PANTHER" id="PTHR13789:SF309">
    <property type="entry name" value="PUTATIVE (AFU_ORTHOLOGUE AFUA_6G14510)-RELATED"/>
    <property type="match status" value="1"/>
</dbReference>
<keyword evidence="4" id="KW-0560">Oxidoreductase</keyword>
<evidence type="ECO:0000256" key="1">
    <source>
        <dbReference type="ARBA" id="ARBA00007992"/>
    </source>
</evidence>
<keyword evidence="3" id="KW-0274">FAD</keyword>
<keyword evidence="8" id="KW-1185">Reference proteome</keyword>
<comment type="caution">
    <text evidence="7">The sequence shown here is derived from an EMBL/GenBank/DDBJ whole genome shotgun (WGS) entry which is preliminary data.</text>
</comment>
<evidence type="ECO:0000259" key="6">
    <source>
        <dbReference type="Pfam" id="PF01494"/>
    </source>
</evidence>
<sequence>MTKAVIIGAGIGGSTLALMLKRFTNIQPLLYERAPSFGHLGAGLALAPNSLQCLDQLGLLQKLKAISQKVSCMNMYSNQKRKLITTMDNSFYQDIYKYPLLSFERARLQDLLVSELRENGVAVNFGHNCVGVSDRAESPGAVVAFDNGVEVEADVVVGADGGNSFLRTLTVPGGAIGDQGGGIKYTGWTTVYGITDQITQAPTEDQTQLISSLGCSHVCWPLPGKQQFWAITLHEPFPGPRPDEQSLQESLDRCQDLWFPESYGGNGSFMQGIVKRSIRTVKVPLMSGRWETPNLGRIVLIGDAAHVLPPFVGQGAGQAIEDAASLTNSLLTLPETPMVAGRTQHISRQDISLALENHTISRKPRVEKVAKWGENVGRGSMSESRIVKGLVELALKATTTKMIAKSVKWVHGPETLVKKPSQV</sequence>
<feature type="domain" description="FAD-binding" evidence="6">
    <location>
        <begin position="294"/>
        <end position="331"/>
    </location>
</feature>
<reference evidence="7 8" key="1">
    <citation type="submission" date="2024-02" db="EMBL/GenBank/DDBJ databases">
        <title>Discinaceae phylogenomics.</title>
        <authorList>
            <person name="Dirks A.C."/>
            <person name="James T.Y."/>
        </authorList>
    </citation>
    <scope>NUCLEOTIDE SEQUENCE [LARGE SCALE GENOMIC DNA]</scope>
    <source>
        <strain evidence="7 8">ACD0624</strain>
    </source>
</reference>
<dbReference type="Pfam" id="PF01494">
    <property type="entry name" value="FAD_binding_3"/>
    <property type="match status" value="2"/>
</dbReference>
<evidence type="ECO:0000256" key="5">
    <source>
        <dbReference type="ARBA" id="ARBA00023033"/>
    </source>
</evidence>
<organism evidence="7 8">
    <name type="scientific">Discina gigas</name>
    <dbReference type="NCBI Taxonomy" id="1032678"/>
    <lineage>
        <taxon>Eukaryota</taxon>
        <taxon>Fungi</taxon>
        <taxon>Dikarya</taxon>
        <taxon>Ascomycota</taxon>
        <taxon>Pezizomycotina</taxon>
        <taxon>Pezizomycetes</taxon>
        <taxon>Pezizales</taxon>
        <taxon>Discinaceae</taxon>
        <taxon>Discina</taxon>
    </lineage>
</organism>
<protein>
    <recommendedName>
        <fullName evidence="6">FAD-binding domain-containing protein</fullName>
    </recommendedName>
</protein>
<dbReference type="PRINTS" id="PR00420">
    <property type="entry name" value="RNGMNOXGNASE"/>
</dbReference>
<keyword evidence="2" id="KW-0285">Flavoprotein</keyword>
<dbReference type="InterPro" id="IPR036188">
    <property type="entry name" value="FAD/NAD-bd_sf"/>
</dbReference>
<accession>A0ABR3GIR7</accession>
<dbReference type="SUPFAM" id="SSF51905">
    <property type="entry name" value="FAD/NAD(P)-binding domain"/>
    <property type="match status" value="1"/>
</dbReference>
<evidence type="ECO:0000256" key="2">
    <source>
        <dbReference type="ARBA" id="ARBA00022630"/>
    </source>
</evidence>
<evidence type="ECO:0000313" key="8">
    <source>
        <dbReference type="Proteomes" id="UP001447188"/>
    </source>
</evidence>
<proteinExistence type="inferred from homology"/>
<evidence type="ECO:0000256" key="4">
    <source>
        <dbReference type="ARBA" id="ARBA00023002"/>
    </source>
</evidence>
<dbReference type="InterPro" id="IPR002938">
    <property type="entry name" value="FAD-bd"/>
</dbReference>
<evidence type="ECO:0000313" key="7">
    <source>
        <dbReference type="EMBL" id="KAL0635805.1"/>
    </source>
</evidence>
<dbReference type="Gene3D" id="3.50.50.60">
    <property type="entry name" value="FAD/NAD(P)-binding domain"/>
    <property type="match status" value="1"/>
</dbReference>
<name>A0ABR3GIR7_9PEZI</name>
<keyword evidence="5" id="KW-0503">Monooxygenase</keyword>